<dbReference type="RefSeq" id="WP_111317305.1">
    <property type="nucleotide sequence ID" value="NZ_QKZT01000004.1"/>
</dbReference>
<protein>
    <recommendedName>
        <fullName evidence="3">Glycosyltransferase A (GT-A) superfamily protein (DUF2064 family)</fullName>
    </recommendedName>
</protein>
<evidence type="ECO:0000313" key="1">
    <source>
        <dbReference type="EMBL" id="PZX54893.1"/>
    </source>
</evidence>
<dbReference type="InterPro" id="IPR018641">
    <property type="entry name" value="Trfase_1_rSAM/seldom-assoc"/>
</dbReference>
<proteinExistence type="predicted"/>
<dbReference type="Gene3D" id="3.90.550.10">
    <property type="entry name" value="Spore Coat Polysaccharide Biosynthesis Protein SpsA, Chain A"/>
    <property type="match status" value="1"/>
</dbReference>
<keyword evidence="2" id="KW-1185">Reference proteome</keyword>
<dbReference type="Proteomes" id="UP000248882">
    <property type="component" value="Unassembled WGS sequence"/>
</dbReference>
<dbReference type="Pfam" id="PF09837">
    <property type="entry name" value="DUF2064"/>
    <property type="match status" value="1"/>
</dbReference>
<dbReference type="AlphaFoldDB" id="A0A2W7R231"/>
<dbReference type="OrthoDB" id="9798250at2"/>
<evidence type="ECO:0000313" key="2">
    <source>
        <dbReference type="Proteomes" id="UP000248882"/>
    </source>
</evidence>
<organism evidence="1 2">
    <name type="scientific">Algoriphagus chordae</name>
    <dbReference type="NCBI Taxonomy" id="237019"/>
    <lineage>
        <taxon>Bacteria</taxon>
        <taxon>Pseudomonadati</taxon>
        <taxon>Bacteroidota</taxon>
        <taxon>Cytophagia</taxon>
        <taxon>Cytophagales</taxon>
        <taxon>Cyclobacteriaceae</taxon>
        <taxon>Algoriphagus</taxon>
    </lineage>
</organism>
<accession>A0A2W7R231</accession>
<comment type="caution">
    <text evidence="1">The sequence shown here is derived from an EMBL/GenBank/DDBJ whole genome shotgun (WGS) entry which is preliminary data.</text>
</comment>
<dbReference type="PANTHER" id="PTHR36529:SF1">
    <property type="entry name" value="GLYCOSYLTRANSFERASE"/>
    <property type="match status" value="1"/>
</dbReference>
<sequence length="222" mass="25052">MKENKPALIIFQKNLILGRVKTRLAADIGDEAALVAYKSLLSYTYEVLNDLSVDKYIFYADYIPVAKPSFDESYHFELQEGDDLGERMSKAFQTLFAKGYDSLIIIGTDCAELTTDILKDSFSILEQKDAVIGPATDGGYYLLGMSKFIPGLFENIPWSTELVARRSKEYLSLNNLSCGTVPVLSDVDLLADWKRFESKLKLVKPRFSDEDLKEDIKQNTSQ</sequence>
<dbReference type="SUPFAM" id="SSF53448">
    <property type="entry name" value="Nucleotide-diphospho-sugar transferases"/>
    <property type="match status" value="1"/>
</dbReference>
<dbReference type="EMBL" id="QKZT01000004">
    <property type="protein sequence ID" value="PZX54893.1"/>
    <property type="molecule type" value="Genomic_DNA"/>
</dbReference>
<dbReference type="PANTHER" id="PTHR36529">
    <property type="entry name" value="SLL1095 PROTEIN"/>
    <property type="match status" value="1"/>
</dbReference>
<gene>
    <name evidence="1" type="ORF">LV85_01231</name>
</gene>
<evidence type="ECO:0008006" key="3">
    <source>
        <dbReference type="Google" id="ProtNLM"/>
    </source>
</evidence>
<dbReference type="NCBIfam" id="TIGR04282">
    <property type="entry name" value="glyco_like_cofC"/>
    <property type="match status" value="1"/>
</dbReference>
<name>A0A2W7R231_9BACT</name>
<dbReference type="InterPro" id="IPR029044">
    <property type="entry name" value="Nucleotide-diphossugar_trans"/>
</dbReference>
<reference evidence="1 2" key="1">
    <citation type="submission" date="2018-06" db="EMBL/GenBank/DDBJ databases">
        <title>Genomic Encyclopedia of Archaeal and Bacterial Type Strains, Phase II (KMG-II): from individual species to whole genera.</title>
        <authorList>
            <person name="Goeker M."/>
        </authorList>
    </citation>
    <scope>NUCLEOTIDE SEQUENCE [LARGE SCALE GENOMIC DNA]</scope>
    <source>
        <strain evidence="1 2">DSM 19830</strain>
    </source>
</reference>